<dbReference type="Proteomes" id="UP000186594">
    <property type="component" value="Unassembled WGS sequence"/>
</dbReference>
<reference evidence="3 4" key="1">
    <citation type="submission" date="2016-04" db="EMBL/GenBank/DDBJ databases">
        <title>Evolutionary innovation and constraint leading to complex multicellularity in the Ascomycota.</title>
        <authorList>
            <person name="Cisse O."/>
            <person name="Nguyen A."/>
            <person name="Hewitt D.A."/>
            <person name="Jedd G."/>
            <person name="Stajich J.E."/>
        </authorList>
    </citation>
    <scope>NUCLEOTIDE SEQUENCE [LARGE SCALE GENOMIC DNA]</scope>
    <source>
        <strain evidence="3 4">DAH-3</strain>
    </source>
</reference>
<dbReference type="InterPro" id="IPR039848">
    <property type="entry name" value="Ribosomal_mS35_mt"/>
</dbReference>
<dbReference type="Pfam" id="PF10213">
    <property type="entry name" value="MRP-S28"/>
    <property type="match status" value="1"/>
</dbReference>
<gene>
    <name evidence="3" type="ORF">NEOLI_003335</name>
</gene>
<keyword evidence="4" id="KW-1185">Reference proteome</keyword>
<dbReference type="GO" id="GO:0003735">
    <property type="term" value="F:structural constituent of ribosome"/>
    <property type="evidence" value="ECO:0007669"/>
    <property type="project" value="InterPro"/>
</dbReference>
<comment type="caution">
    <text evidence="3">The sequence shown here is derived from an EMBL/GenBank/DDBJ whole genome shotgun (WGS) entry which is preliminary data.</text>
</comment>
<feature type="compositionally biased region" description="Acidic residues" evidence="1">
    <location>
        <begin position="85"/>
        <end position="94"/>
    </location>
</feature>
<evidence type="ECO:0000259" key="2">
    <source>
        <dbReference type="Pfam" id="PF10213"/>
    </source>
</evidence>
<accession>A0A1U7LH02</accession>
<evidence type="ECO:0000256" key="1">
    <source>
        <dbReference type="SAM" id="MobiDB-lite"/>
    </source>
</evidence>
<dbReference type="PANTHER" id="PTHR13490:SF0">
    <property type="entry name" value="SMALL RIBOSOMAL SUBUNIT PROTEIN MS35"/>
    <property type="match status" value="1"/>
</dbReference>
<evidence type="ECO:0000313" key="4">
    <source>
        <dbReference type="Proteomes" id="UP000186594"/>
    </source>
</evidence>
<organism evidence="3 4">
    <name type="scientific">Neolecta irregularis (strain DAH-3)</name>
    <dbReference type="NCBI Taxonomy" id="1198029"/>
    <lineage>
        <taxon>Eukaryota</taxon>
        <taxon>Fungi</taxon>
        <taxon>Dikarya</taxon>
        <taxon>Ascomycota</taxon>
        <taxon>Taphrinomycotina</taxon>
        <taxon>Neolectales</taxon>
        <taxon>Neolectaceae</taxon>
        <taxon>Neolecta</taxon>
    </lineage>
</organism>
<dbReference type="EMBL" id="LXFE01004132">
    <property type="protein sequence ID" value="OLL21927.1"/>
    <property type="molecule type" value="Genomic_DNA"/>
</dbReference>
<dbReference type="OrthoDB" id="283424at2759"/>
<dbReference type="InterPro" id="IPR019349">
    <property type="entry name" value="Ribosomal_mS35_mit"/>
</dbReference>
<proteinExistence type="predicted"/>
<feature type="region of interest" description="Disordered" evidence="1">
    <location>
        <begin position="83"/>
        <end position="128"/>
    </location>
</feature>
<protein>
    <submittedName>
        <fullName evidence="3">37S ribosomal protein S24, mitochondrial</fullName>
    </submittedName>
</protein>
<feature type="domain" description="Small ribosomal subunit protein mS35 mitochondrial conserved" evidence="2">
    <location>
        <begin position="209"/>
        <end position="328"/>
    </location>
</feature>
<feature type="compositionally biased region" description="Acidic residues" evidence="1">
    <location>
        <begin position="107"/>
        <end position="123"/>
    </location>
</feature>
<keyword evidence="3" id="KW-0687">Ribonucleoprotein</keyword>
<dbReference type="PANTHER" id="PTHR13490">
    <property type="entry name" value="MITOCHONDRIAL 28S RIBOSOMAL PROTEIN S28"/>
    <property type="match status" value="1"/>
</dbReference>
<name>A0A1U7LH02_NEOID</name>
<keyword evidence="3" id="KW-0689">Ribosomal protein</keyword>
<dbReference type="STRING" id="1198029.A0A1U7LH02"/>
<sequence length="342" mass="39006">MPRPMLSRCIRCRRFSARPPQTPPPALSSVLDPLPDTVPLQSFDDFADAISHHSHLGRHISLDLDRYKIPKLRALMLQQLRSDIDTDDNDEEGLDSFGRDAPQDPLPENESEADADADEDSDAAPDPNYSFEKYLRLADNFAAGSNLQLEHDGMPLRGAPFDPSLDFVPTKDALNSMAHSQLSVHRLIRDYYRKAAYSLPQLSQYAKQFTLPLHPQILQFRYTTYFGESHPAASKVVLQLAIDDLVLSPKEKHKMALLAGPRFNPQNQTLKLSCQAFPTILQNKKYLTDLVNKLIAEAKEHDDLFEDLPLDTRHYKPKKKFPFPEEWKRFNDVEDISLEQSE</sequence>
<dbReference type="AlphaFoldDB" id="A0A1U7LH02"/>
<dbReference type="GO" id="GO:0005763">
    <property type="term" value="C:mitochondrial small ribosomal subunit"/>
    <property type="evidence" value="ECO:0007669"/>
    <property type="project" value="TreeGrafter"/>
</dbReference>
<dbReference type="GO" id="GO:0032543">
    <property type="term" value="P:mitochondrial translation"/>
    <property type="evidence" value="ECO:0007669"/>
    <property type="project" value="InterPro"/>
</dbReference>
<evidence type="ECO:0000313" key="3">
    <source>
        <dbReference type="EMBL" id="OLL21927.1"/>
    </source>
</evidence>